<protein>
    <recommendedName>
        <fullName evidence="7">ATP synthase F1 complex delta/epsilon subunit N-terminal domain-containing protein</fullName>
    </recommendedName>
</protein>
<sequence length="94" mass="10360">MKDFILEVLTPDKTLFWGRATALTAHAIDGEVQVLPGHAPYINILAAGEIRLHNEDNVCLHFKHNGGILEVARKKTSVLVQACSEEEIKANLNT</sequence>
<reference evidence="8 9" key="1">
    <citation type="journal article" date="2016" name="Nat. Commun.">
        <title>Thousands of microbial genomes shed light on interconnected biogeochemical processes in an aquifer system.</title>
        <authorList>
            <person name="Anantharaman K."/>
            <person name="Brown C.T."/>
            <person name="Hug L.A."/>
            <person name="Sharon I."/>
            <person name="Castelle C.J."/>
            <person name="Probst A.J."/>
            <person name="Thomas B.C."/>
            <person name="Singh A."/>
            <person name="Wilkins M.J."/>
            <person name="Karaoz U."/>
            <person name="Brodie E.L."/>
            <person name="Williams K.H."/>
            <person name="Hubbard S.S."/>
            <person name="Banfield J.F."/>
        </authorList>
    </citation>
    <scope>NUCLEOTIDE SEQUENCE [LARGE SCALE GENOMIC DNA]</scope>
</reference>
<dbReference type="GO" id="GO:0045259">
    <property type="term" value="C:proton-transporting ATP synthase complex"/>
    <property type="evidence" value="ECO:0007669"/>
    <property type="project" value="UniProtKB-KW"/>
</dbReference>
<evidence type="ECO:0000256" key="6">
    <source>
        <dbReference type="ARBA" id="ARBA00023196"/>
    </source>
</evidence>
<dbReference type="InterPro" id="IPR036771">
    <property type="entry name" value="ATPsynth_dsu/esu_N"/>
</dbReference>
<evidence type="ECO:0000256" key="3">
    <source>
        <dbReference type="ARBA" id="ARBA00022448"/>
    </source>
</evidence>
<dbReference type="Gene3D" id="2.60.15.10">
    <property type="entry name" value="F0F1 ATP synthase delta/epsilon subunit, N-terminal"/>
    <property type="match status" value="1"/>
</dbReference>
<dbReference type="EMBL" id="MEUI01000044">
    <property type="protein sequence ID" value="OGC32827.1"/>
    <property type="molecule type" value="Genomic_DNA"/>
</dbReference>
<gene>
    <name evidence="8" type="ORF">A2462_06460</name>
</gene>
<evidence type="ECO:0000256" key="4">
    <source>
        <dbReference type="ARBA" id="ARBA00023065"/>
    </source>
</evidence>
<comment type="caution">
    <text evidence="8">The sequence shown here is derived from an EMBL/GenBank/DDBJ whole genome shotgun (WGS) entry which is preliminary data.</text>
</comment>
<evidence type="ECO:0000256" key="5">
    <source>
        <dbReference type="ARBA" id="ARBA00023136"/>
    </source>
</evidence>
<keyword evidence="6" id="KW-0066">ATP synthesis</keyword>
<feature type="domain" description="ATP synthase F1 complex delta/epsilon subunit N-terminal" evidence="7">
    <location>
        <begin position="6"/>
        <end position="82"/>
    </location>
</feature>
<keyword evidence="4" id="KW-0406">Ion transport</keyword>
<dbReference type="GO" id="GO:0046933">
    <property type="term" value="F:proton-transporting ATP synthase activity, rotational mechanism"/>
    <property type="evidence" value="ECO:0007669"/>
    <property type="project" value="InterPro"/>
</dbReference>
<evidence type="ECO:0000256" key="1">
    <source>
        <dbReference type="ARBA" id="ARBA00004184"/>
    </source>
</evidence>
<dbReference type="InterPro" id="IPR001469">
    <property type="entry name" value="ATP_synth_F1_dsu/esu"/>
</dbReference>
<comment type="similarity">
    <text evidence="2">Belongs to the ATPase epsilon chain family.</text>
</comment>
<evidence type="ECO:0000313" key="9">
    <source>
        <dbReference type="Proteomes" id="UP000177309"/>
    </source>
</evidence>
<organism evidence="8 9">
    <name type="scientific">candidate division WOR-1 bacterium RIFOXYC2_FULL_41_25</name>
    <dbReference type="NCBI Taxonomy" id="1802586"/>
    <lineage>
        <taxon>Bacteria</taxon>
        <taxon>Bacillati</taxon>
        <taxon>Saganbacteria</taxon>
    </lineage>
</organism>
<keyword evidence="6" id="KW-0139">CF(1)</keyword>
<evidence type="ECO:0000256" key="2">
    <source>
        <dbReference type="ARBA" id="ARBA00005712"/>
    </source>
</evidence>
<evidence type="ECO:0000313" key="8">
    <source>
        <dbReference type="EMBL" id="OGC32827.1"/>
    </source>
</evidence>
<accession>A0A1F4TJQ2</accession>
<proteinExistence type="inferred from homology"/>
<dbReference type="GO" id="GO:0012505">
    <property type="term" value="C:endomembrane system"/>
    <property type="evidence" value="ECO:0007669"/>
    <property type="project" value="UniProtKB-SubCell"/>
</dbReference>
<keyword evidence="5" id="KW-0472">Membrane</keyword>
<dbReference type="AlphaFoldDB" id="A0A1F4TJQ2"/>
<keyword evidence="3" id="KW-0813">Transport</keyword>
<dbReference type="Proteomes" id="UP000177309">
    <property type="component" value="Unassembled WGS sequence"/>
</dbReference>
<dbReference type="SUPFAM" id="SSF51344">
    <property type="entry name" value="Epsilon subunit of F1F0-ATP synthase N-terminal domain"/>
    <property type="match status" value="1"/>
</dbReference>
<dbReference type="CDD" id="cd12152">
    <property type="entry name" value="F1-ATPase_delta"/>
    <property type="match status" value="1"/>
</dbReference>
<name>A0A1F4TJQ2_UNCSA</name>
<evidence type="ECO:0000259" key="7">
    <source>
        <dbReference type="Pfam" id="PF02823"/>
    </source>
</evidence>
<comment type="subcellular location">
    <subcellularLocation>
        <location evidence="1">Endomembrane system</location>
        <topology evidence="1">Peripheral membrane protein</topology>
    </subcellularLocation>
</comment>
<dbReference type="InterPro" id="IPR020546">
    <property type="entry name" value="ATP_synth_F1_dsu/esu_N"/>
</dbReference>
<dbReference type="Pfam" id="PF02823">
    <property type="entry name" value="ATP-synt_DE_N"/>
    <property type="match status" value="1"/>
</dbReference>